<feature type="chain" id="PRO_5003315396" description="DUF637 domain-containing protein" evidence="1">
    <location>
        <begin position="22"/>
        <end position="669"/>
    </location>
</feature>
<evidence type="ECO:0000313" key="2">
    <source>
        <dbReference type="EMBL" id="EGG24178.1"/>
    </source>
</evidence>
<gene>
    <name evidence="2" type="ORF">DFA_06325</name>
</gene>
<dbReference type="PANTHER" id="PTHR36911">
    <property type="entry name" value="LIM ZINC-BINDING DOMAIN-CONTAINING PROTEIN-RELATED"/>
    <property type="match status" value="1"/>
</dbReference>
<sequence>MNIRIKTLFIVACLALSVVSSTSLQNEDIENFRNQVRLLRALNEYDGLLTSLLGTGLLGKNGEFANNNNNNLFNAENAADEGLLTSLLGTGLLGKNGEFGNNANSNLNEYRRQLAFLQAVSQENLIGSVVGTGLLAGLLGKNADEEAFNEGLLTSLLGTGLLGKNGEFANNNNNNNIEEYQRQLAVLRALNSENGLLSSLLGTGLLGKLDNNNNNNEENDLVDGLLTSLLGTGLLGKNGEFGNNANSNLNEYRRQLAFLQAVSQENLIGSVVGTGLLAGLLGKNADEEAFNEGLLTSLLGTGLLGKNGEFANNNNNNNIEEYQRQLAVLRALSSDNGLLSSLLGTGLLGKLDNNNNNNEENDLVDGLLTFTPRNWSPRERTAKFGNNANSNLNEYRRQLAFLQAVSQENLIGSVVGTGLLAGLLGKNADEEAFNEGLLTSLLGTGLLGKNGEFGNNANSNLNEYRRQLAFLQAVSQENLIGSVVGTGLLAGLLGKNADEEAFNDGLLTSLLGTGLLGKNGEFANNNNNNNNIEEYQRQLAVLRALSADNGLLSSLLGTGLLGKLDNNNNNNEENDLVDGLLTSLFGTGLIGKNGEYYNNNNNNNNNNANINEYQRQLDILRALSADNGLLSSLLGTGLLGKLGNNNENNNFNENFNNEFEINQSPALVH</sequence>
<keyword evidence="1" id="KW-0732">Signal</keyword>
<dbReference type="RefSeq" id="XP_004362029.1">
    <property type="nucleotide sequence ID" value="XM_004361972.1"/>
</dbReference>
<name>F4PKQ4_CACFS</name>
<protein>
    <recommendedName>
        <fullName evidence="4">DUF637 domain-containing protein</fullName>
    </recommendedName>
</protein>
<organism evidence="2 3">
    <name type="scientific">Cavenderia fasciculata</name>
    <name type="common">Slime mold</name>
    <name type="synonym">Dictyostelium fasciculatum</name>
    <dbReference type="NCBI Taxonomy" id="261658"/>
    <lineage>
        <taxon>Eukaryota</taxon>
        <taxon>Amoebozoa</taxon>
        <taxon>Evosea</taxon>
        <taxon>Eumycetozoa</taxon>
        <taxon>Dictyostelia</taxon>
        <taxon>Acytosteliales</taxon>
        <taxon>Cavenderiaceae</taxon>
        <taxon>Cavenderia</taxon>
    </lineage>
</organism>
<dbReference type="PANTHER" id="PTHR36911:SF3">
    <property type="entry name" value="GATA ZINC FINGER DOMAIN-CONTAINING PROTEIN 4-RELATED"/>
    <property type="match status" value="1"/>
</dbReference>
<keyword evidence="3" id="KW-1185">Reference proteome</keyword>
<accession>F4PKQ4</accession>
<dbReference type="Proteomes" id="UP000007797">
    <property type="component" value="Unassembled WGS sequence"/>
</dbReference>
<dbReference type="KEGG" id="dfa:DFA_06325"/>
<reference evidence="3" key="1">
    <citation type="journal article" date="2011" name="Genome Res.">
        <title>Phylogeny-wide analysis of social amoeba genomes highlights ancient origins for complex intercellular communication.</title>
        <authorList>
            <person name="Heidel A.J."/>
            <person name="Lawal H.M."/>
            <person name="Felder M."/>
            <person name="Schilde C."/>
            <person name="Helps N.R."/>
            <person name="Tunggal B."/>
            <person name="Rivero F."/>
            <person name="John U."/>
            <person name="Schleicher M."/>
            <person name="Eichinger L."/>
            <person name="Platzer M."/>
            <person name="Noegel A.A."/>
            <person name="Schaap P."/>
            <person name="Gloeckner G."/>
        </authorList>
    </citation>
    <scope>NUCLEOTIDE SEQUENCE [LARGE SCALE GENOMIC DNA]</scope>
    <source>
        <strain evidence="3">SH3</strain>
    </source>
</reference>
<dbReference type="GeneID" id="14876108"/>
<dbReference type="AlphaFoldDB" id="F4PKQ4"/>
<evidence type="ECO:0008006" key="4">
    <source>
        <dbReference type="Google" id="ProtNLM"/>
    </source>
</evidence>
<proteinExistence type="predicted"/>
<evidence type="ECO:0000313" key="3">
    <source>
        <dbReference type="Proteomes" id="UP000007797"/>
    </source>
</evidence>
<feature type="signal peptide" evidence="1">
    <location>
        <begin position="1"/>
        <end position="21"/>
    </location>
</feature>
<dbReference type="EMBL" id="GL883007">
    <property type="protein sequence ID" value="EGG24178.1"/>
    <property type="molecule type" value="Genomic_DNA"/>
</dbReference>
<evidence type="ECO:0000256" key="1">
    <source>
        <dbReference type="SAM" id="SignalP"/>
    </source>
</evidence>